<feature type="repeat" description="ANK" evidence="3">
    <location>
        <begin position="229"/>
        <end position="261"/>
    </location>
</feature>
<protein>
    <recommendedName>
        <fullName evidence="4">F-box domain-containing protein</fullName>
    </recommendedName>
</protein>
<comment type="caution">
    <text evidence="5">The sequence shown here is derived from an EMBL/GenBank/DDBJ whole genome shotgun (WGS) entry which is preliminary data.</text>
</comment>
<dbReference type="RefSeq" id="XP_056522732.1">
    <property type="nucleotide sequence ID" value="XM_056665782.1"/>
</dbReference>
<feature type="repeat" description="ANK" evidence="3">
    <location>
        <begin position="413"/>
        <end position="445"/>
    </location>
</feature>
<gene>
    <name evidence="5" type="ORF">N7515_005038</name>
</gene>
<dbReference type="InterPro" id="IPR002110">
    <property type="entry name" value="Ankyrin_rpt"/>
</dbReference>
<dbReference type="SUPFAM" id="SSF48403">
    <property type="entry name" value="Ankyrin repeat"/>
    <property type="match status" value="1"/>
</dbReference>
<feature type="domain" description="F-box" evidence="4">
    <location>
        <begin position="33"/>
        <end position="79"/>
    </location>
</feature>
<dbReference type="PANTHER" id="PTHR24198">
    <property type="entry name" value="ANKYRIN REPEAT AND PROTEIN KINASE DOMAIN-CONTAINING PROTEIN"/>
    <property type="match status" value="1"/>
</dbReference>
<organism evidence="5 6">
    <name type="scientific">Penicillium bovifimosum</name>
    <dbReference type="NCBI Taxonomy" id="126998"/>
    <lineage>
        <taxon>Eukaryota</taxon>
        <taxon>Fungi</taxon>
        <taxon>Dikarya</taxon>
        <taxon>Ascomycota</taxon>
        <taxon>Pezizomycotina</taxon>
        <taxon>Eurotiomycetes</taxon>
        <taxon>Eurotiomycetidae</taxon>
        <taxon>Eurotiales</taxon>
        <taxon>Aspergillaceae</taxon>
        <taxon>Penicillium</taxon>
    </lineage>
</organism>
<dbReference type="PROSITE" id="PS50181">
    <property type="entry name" value="FBOX"/>
    <property type="match status" value="1"/>
</dbReference>
<evidence type="ECO:0000256" key="3">
    <source>
        <dbReference type="PROSITE-ProRule" id="PRU00023"/>
    </source>
</evidence>
<evidence type="ECO:0000256" key="2">
    <source>
        <dbReference type="ARBA" id="ARBA00023043"/>
    </source>
</evidence>
<dbReference type="Pfam" id="PF12796">
    <property type="entry name" value="Ank_2"/>
    <property type="match status" value="2"/>
</dbReference>
<dbReference type="SMART" id="SM00248">
    <property type="entry name" value="ANK"/>
    <property type="match status" value="5"/>
</dbReference>
<keyword evidence="2 3" id="KW-0040">ANK repeat</keyword>
<name>A0A9W9H1E0_9EURO</name>
<dbReference type="InterPro" id="IPR036770">
    <property type="entry name" value="Ankyrin_rpt-contain_sf"/>
</dbReference>
<dbReference type="Gene3D" id="1.25.40.20">
    <property type="entry name" value="Ankyrin repeat-containing domain"/>
    <property type="match status" value="2"/>
</dbReference>
<evidence type="ECO:0000259" key="4">
    <source>
        <dbReference type="PROSITE" id="PS50181"/>
    </source>
</evidence>
<proteinExistence type="predicted"/>
<dbReference type="PROSITE" id="PS50297">
    <property type="entry name" value="ANK_REP_REGION"/>
    <property type="match status" value="2"/>
</dbReference>
<sequence>MAEPDTAGILTTLPPEAIRAAHYLVALCRESQPTTLLDLPVELLWLIERQLPDKDVYSLCLTNRYLYHVLNESLCRRGMVNLRALQLSFQRNQKQAFAKAVAALSPLPRAISLDNHTPPLTPLVNNSNVNLIELMTFKGGLLGQQLAHIIEFILRIWRRREESTGAYKWQSLQNCLKWGLSPNYVFEDGMSLMAQAIVKSTMNPYKQYREVEILLALGADTGCLASLPGNDSMLHLACLHHQTKIVQLLLDKGADPNLRDAQNRTPVHRLFDTHENKWREPDNLLDILLADPNVRIDERDGNGRTPLSLGCLAAGRSVNLLTAALKFAKKVVYLPDRVDINSQDNEGKAPLCHAISVREYDMIRLFIAQHGLDPNLGPADEFPLIVAVDFDKLPSLELLLDSKQLDLNQQNSEGETAVLKAIHIGNREAVKLLARAGADPDIKSCEGATARQAALDAGIRVRWRIRPN</sequence>
<dbReference type="InterPro" id="IPR001810">
    <property type="entry name" value="F-box_dom"/>
</dbReference>
<dbReference type="AlphaFoldDB" id="A0A9W9H1E0"/>
<dbReference type="CDD" id="cd09917">
    <property type="entry name" value="F-box_SF"/>
    <property type="match status" value="1"/>
</dbReference>
<keyword evidence="6" id="KW-1185">Reference proteome</keyword>
<dbReference type="OrthoDB" id="20872at2759"/>
<accession>A0A9W9H1E0</accession>
<dbReference type="GeneID" id="81404952"/>
<reference evidence="5" key="1">
    <citation type="submission" date="2022-11" db="EMBL/GenBank/DDBJ databases">
        <authorList>
            <person name="Petersen C."/>
        </authorList>
    </citation>
    <scope>NUCLEOTIDE SEQUENCE</scope>
    <source>
        <strain evidence="5">IBT 22155</strain>
    </source>
</reference>
<dbReference type="InterPro" id="IPR036047">
    <property type="entry name" value="F-box-like_dom_sf"/>
</dbReference>
<reference evidence="5" key="2">
    <citation type="journal article" date="2023" name="IMA Fungus">
        <title>Comparative genomic study of the Penicillium genus elucidates a diverse pangenome and 15 lateral gene transfer events.</title>
        <authorList>
            <person name="Petersen C."/>
            <person name="Sorensen T."/>
            <person name="Nielsen M.R."/>
            <person name="Sondergaard T.E."/>
            <person name="Sorensen J.L."/>
            <person name="Fitzpatrick D.A."/>
            <person name="Frisvad J.C."/>
            <person name="Nielsen K.L."/>
        </authorList>
    </citation>
    <scope>NUCLEOTIDE SEQUENCE</scope>
    <source>
        <strain evidence="5">IBT 22155</strain>
    </source>
</reference>
<dbReference type="PANTHER" id="PTHR24198:SF165">
    <property type="entry name" value="ANKYRIN REPEAT-CONTAINING PROTEIN-RELATED"/>
    <property type="match status" value="1"/>
</dbReference>
<keyword evidence="1" id="KW-0677">Repeat</keyword>
<dbReference type="Proteomes" id="UP001149079">
    <property type="component" value="Unassembled WGS sequence"/>
</dbReference>
<evidence type="ECO:0000313" key="5">
    <source>
        <dbReference type="EMBL" id="KAJ5135760.1"/>
    </source>
</evidence>
<dbReference type="PROSITE" id="PS50088">
    <property type="entry name" value="ANK_REPEAT"/>
    <property type="match status" value="2"/>
</dbReference>
<evidence type="ECO:0000313" key="6">
    <source>
        <dbReference type="Proteomes" id="UP001149079"/>
    </source>
</evidence>
<dbReference type="EMBL" id="JAPQKL010000004">
    <property type="protein sequence ID" value="KAJ5135760.1"/>
    <property type="molecule type" value="Genomic_DNA"/>
</dbReference>
<evidence type="ECO:0000256" key="1">
    <source>
        <dbReference type="ARBA" id="ARBA00022737"/>
    </source>
</evidence>
<dbReference type="SUPFAM" id="SSF81383">
    <property type="entry name" value="F-box domain"/>
    <property type="match status" value="1"/>
</dbReference>